<dbReference type="Proteomes" id="UP001500880">
    <property type="component" value="Unassembled WGS sequence"/>
</dbReference>
<feature type="signal peptide" evidence="1">
    <location>
        <begin position="1"/>
        <end position="27"/>
    </location>
</feature>
<name>A0ABP3L0K6_9BACI</name>
<dbReference type="NCBIfam" id="TIGR04088">
    <property type="entry name" value="cognate_SipW"/>
    <property type="match status" value="1"/>
</dbReference>
<dbReference type="EMBL" id="BAAADO010000003">
    <property type="protein sequence ID" value="GAA0489114.1"/>
    <property type="molecule type" value="Genomic_DNA"/>
</dbReference>
<dbReference type="InterPro" id="IPR023833">
    <property type="entry name" value="Signal_pept_SipW-depend-type"/>
</dbReference>
<evidence type="ECO:0000313" key="3">
    <source>
        <dbReference type="Proteomes" id="UP001500880"/>
    </source>
</evidence>
<accession>A0ABP3L0K6</accession>
<evidence type="ECO:0000256" key="1">
    <source>
        <dbReference type="SAM" id="SignalP"/>
    </source>
</evidence>
<reference evidence="3" key="1">
    <citation type="journal article" date="2019" name="Int. J. Syst. Evol. Microbiol.">
        <title>The Global Catalogue of Microorganisms (GCM) 10K type strain sequencing project: providing services to taxonomists for standard genome sequencing and annotation.</title>
        <authorList>
            <consortium name="The Broad Institute Genomics Platform"/>
            <consortium name="The Broad Institute Genome Sequencing Center for Infectious Disease"/>
            <person name="Wu L."/>
            <person name="Ma J."/>
        </authorList>
    </citation>
    <scope>NUCLEOTIDE SEQUENCE [LARGE SCALE GENOMIC DNA]</scope>
    <source>
        <strain evidence="3">JCM 12389</strain>
    </source>
</reference>
<keyword evidence="1" id="KW-0732">Signal</keyword>
<dbReference type="Pfam" id="PF12389">
    <property type="entry name" value="Peptidase_M73"/>
    <property type="match status" value="1"/>
</dbReference>
<comment type="caution">
    <text evidence="2">The sequence shown here is derived from an EMBL/GenBank/DDBJ whole genome shotgun (WGS) entry which is preliminary data.</text>
</comment>
<dbReference type="InterPro" id="IPR022121">
    <property type="entry name" value="Peptidase_M73_camelysin"/>
</dbReference>
<evidence type="ECO:0000313" key="2">
    <source>
        <dbReference type="EMBL" id="GAA0489114.1"/>
    </source>
</evidence>
<proteinExistence type="predicted"/>
<protein>
    <submittedName>
        <fullName evidence="2">Biofilm matrix protein CalY</fullName>
    </submittedName>
</protein>
<gene>
    <name evidence="2" type="primary">calY</name>
    <name evidence="2" type="ORF">GCM10008986_13620</name>
</gene>
<keyword evidence="3" id="KW-1185">Reference proteome</keyword>
<feature type="chain" id="PRO_5047121911" evidence="1">
    <location>
        <begin position="28"/>
        <end position="215"/>
    </location>
</feature>
<sequence length="215" mass="23847">MSMKKKMGTSILAGALGLSLIGGGTWAAFNDVETTQNSLANGVLDLEFGEKNTVDFELRNLKPGDHFTKTLHLVHGDMATLDINQILVTTKSLGTWEDKNVLGLEDGSNTEKDFLSQFEVRIEKDGSHVWTTTLDNLVDAGPRDITLTDNETVGMAIGDSVKYDFTVTFKDDPTRLDDSRYFEQNKYQGEEASFEMVFEATQMPGEERFNGDDAE</sequence>
<dbReference type="RefSeq" id="WP_343839099.1">
    <property type="nucleotide sequence ID" value="NZ_BAAADO010000003.1"/>
</dbReference>
<organism evidence="2 3">
    <name type="scientific">Salinibacillus aidingensis</name>
    <dbReference type="NCBI Taxonomy" id="237684"/>
    <lineage>
        <taxon>Bacteria</taxon>
        <taxon>Bacillati</taxon>
        <taxon>Bacillota</taxon>
        <taxon>Bacilli</taxon>
        <taxon>Bacillales</taxon>
        <taxon>Bacillaceae</taxon>
        <taxon>Salinibacillus</taxon>
    </lineage>
</organism>